<proteinExistence type="predicted"/>
<dbReference type="AlphaFoldDB" id="A0A4Y8LXT0"/>
<dbReference type="EMBL" id="SOMN01000011">
    <property type="protein sequence ID" value="TFE26964.1"/>
    <property type="molecule type" value="Genomic_DNA"/>
</dbReference>
<dbReference type="Proteomes" id="UP000297900">
    <property type="component" value="Unassembled WGS sequence"/>
</dbReference>
<reference evidence="1 2" key="1">
    <citation type="submission" date="2019-03" db="EMBL/GenBank/DDBJ databases">
        <title>Cohnella endophytica sp. nov., a novel endophytic bacterium isolated from bark of Sonneratia apetala.</title>
        <authorList>
            <person name="Tuo L."/>
        </authorList>
    </citation>
    <scope>NUCLEOTIDE SEQUENCE [LARGE SCALE GENOMIC DNA]</scope>
    <source>
        <strain evidence="1 2">CCTCC AB 208254</strain>
    </source>
</reference>
<evidence type="ECO:0000313" key="1">
    <source>
        <dbReference type="EMBL" id="TFE26964.1"/>
    </source>
</evidence>
<accession>A0A4Y8LXT0</accession>
<gene>
    <name evidence="1" type="ORF">E2980_10735</name>
</gene>
<organism evidence="1 2">
    <name type="scientific">Cohnella luojiensis</name>
    <dbReference type="NCBI Taxonomy" id="652876"/>
    <lineage>
        <taxon>Bacteria</taxon>
        <taxon>Bacillati</taxon>
        <taxon>Bacillota</taxon>
        <taxon>Bacilli</taxon>
        <taxon>Bacillales</taxon>
        <taxon>Paenibacillaceae</taxon>
        <taxon>Cohnella</taxon>
    </lineage>
</organism>
<protein>
    <submittedName>
        <fullName evidence="1">DUF4368 domain-containing protein</fullName>
    </submittedName>
</protein>
<comment type="caution">
    <text evidence="1">The sequence shown here is derived from an EMBL/GenBank/DDBJ whole genome shotgun (WGS) entry which is preliminary data.</text>
</comment>
<dbReference type="OrthoDB" id="9769353at2"/>
<name>A0A4Y8LXT0_9BACL</name>
<sequence>MLRMKKELKKFMGLKELTPDMLHRLVDKIVVKADG</sequence>
<keyword evidence="2" id="KW-1185">Reference proteome</keyword>
<evidence type="ECO:0000313" key="2">
    <source>
        <dbReference type="Proteomes" id="UP000297900"/>
    </source>
</evidence>